<accession>A0A6I3S3X1</accession>
<reference evidence="3 4" key="1">
    <citation type="journal article" date="2019" name="Nat. Med.">
        <title>A library of human gut bacterial isolates paired with longitudinal multiomics data enables mechanistic microbiome research.</title>
        <authorList>
            <person name="Poyet M."/>
            <person name="Groussin M."/>
            <person name="Gibbons S.M."/>
            <person name="Avila-Pacheco J."/>
            <person name="Jiang X."/>
            <person name="Kearney S.M."/>
            <person name="Perrotta A.R."/>
            <person name="Berdy B."/>
            <person name="Zhao S."/>
            <person name="Lieberman T.D."/>
            <person name="Swanson P.K."/>
            <person name="Smith M."/>
            <person name="Roesemann S."/>
            <person name="Alexander J.E."/>
            <person name="Rich S.A."/>
            <person name="Livny J."/>
            <person name="Vlamakis H."/>
            <person name="Clish C."/>
            <person name="Bullock K."/>
            <person name="Deik A."/>
            <person name="Scott J."/>
            <person name="Pierce K.A."/>
            <person name="Xavier R.J."/>
            <person name="Alm E.J."/>
        </authorList>
    </citation>
    <scope>NUCLEOTIDE SEQUENCE [LARGE SCALE GENOMIC DNA]</scope>
    <source>
        <strain evidence="3 4">BIOML-A2</strain>
    </source>
</reference>
<dbReference type="InterPro" id="IPR034139">
    <property type="entry name" value="TOPRIM_OLD"/>
</dbReference>
<dbReference type="EMBL" id="WNCL01000054">
    <property type="protein sequence ID" value="MTU44215.1"/>
    <property type="molecule type" value="Genomic_DNA"/>
</dbReference>
<evidence type="ECO:0000313" key="4">
    <source>
        <dbReference type="Proteomes" id="UP000462362"/>
    </source>
</evidence>
<evidence type="ECO:0000259" key="1">
    <source>
        <dbReference type="Pfam" id="PF13304"/>
    </source>
</evidence>
<dbReference type="GO" id="GO:0005524">
    <property type="term" value="F:ATP binding"/>
    <property type="evidence" value="ECO:0007669"/>
    <property type="project" value="InterPro"/>
</dbReference>
<feature type="domain" description="ATPase AAA-type core" evidence="1">
    <location>
        <begin position="28"/>
        <end position="315"/>
    </location>
</feature>
<dbReference type="Pfam" id="PF20469">
    <property type="entry name" value="OLD-like_TOPRIM"/>
    <property type="match status" value="1"/>
</dbReference>
<dbReference type="Proteomes" id="UP000462362">
    <property type="component" value="Unassembled WGS sequence"/>
</dbReference>
<dbReference type="GO" id="GO:0016887">
    <property type="term" value="F:ATP hydrolysis activity"/>
    <property type="evidence" value="ECO:0007669"/>
    <property type="project" value="InterPro"/>
</dbReference>
<dbReference type="PANTHER" id="PTHR43581">
    <property type="entry name" value="ATP/GTP PHOSPHATASE"/>
    <property type="match status" value="1"/>
</dbReference>
<dbReference type="InterPro" id="IPR051396">
    <property type="entry name" value="Bact_Antivir_Def_Nuclease"/>
</dbReference>
<protein>
    <submittedName>
        <fullName evidence="3">AAA family ATPase</fullName>
    </submittedName>
</protein>
<organism evidence="3 4">
    <name type="scientific">Parasutterella excrementihominis</name>
    <dbReference type="NCBI Taxonomy" id="487175"/>
    <lineage>
        <taxon>Bacteria</taxon>
        <taxon>Pseudomonadati</taxon>
        <taxon>Pseudomonadota</taxon>
        <taxon>Betaproteobacteria</taxon>
        <taxon>Burkholderiales</taxon>
        <taxon>Sutterellaceae</taxon>
        <taxon>Parasutterella</taxon>
    </lineage>
</organism>
<dbReference type="SUPFAM" id="SSF52540">
    <property type="entry name" value="P-loop containing nucleoside triphosphate hydrolases"/>
    <property type="match status" value="1"/>
</dbReference>
<dbReference type="AlphaFoldDB" id="A0A6I3S3X1"/>
<name>A0A6I3S3X1_9BURK</name>
<feature type="domain" description="OLD protein-like TOPRIM" evidence="2">
    <location>
        <begin position="355"/>
        <end position="424"/>
    </location>
</feature>
<sequence>MSKIESITIKNFRGIKSLETTSLSERLIILIGRGDSGKSTILTAINYALSPAWNLSFSDLDFYNQDICNPIEINVSVSELPSSLLKDHKFGLLSPSLSEEDSGEDFDPAKMTLNIRLRVDDSLEPKWTVINNFGTEVPISATDRAKIGATLVADYCDNHFSYSKQSPLYRLTKNSLEGTSIEEIQTHLLRDLKSKYSKSELAELEKILEDLPERFKPYGLLLDEIKTLFDFRENTLNGSSLSLHSHGLPLRLQGKGTKRLISMGLQQELSKNGNIVLIDEVEQGLEPDRIVNLIKLYKRTRKGQIILSTHSSYVLIEAEANQLYKVVKSSDGTTHQVLPVSSEMTACRRTTPHAFFAKKIVCCEGKTEFGVMRSLDEWLLENKNLSLASLGVSYIDCGGGSKMYNFACRLKELNYETCVFADNDSLKDLHEHQKKAEDLKIRLFLCSVGNCIETQFFEDFDKEYIEPFLLLLSDEPLNRPEFLEDYKKHKDDFKTKFPMPILTKKIFKNIPGGEFLGKLILNQYGSVPYPEFSVLRNLLTEIENWSTNA</sequence>
<comment type="caution">
    <text evidence="3">The sequence shown here is derived from an EMBL/GenBank/DDBJ whole genome shotgun (WGS) entry which is preliminary data.</text>
</comment>
<proteinExistence type="predicted"/>
<dbReference type="Pfam" id="PF13304">
    <property type="entry name" value="AAA_21"/>
    <property type="match status" value="1"/>
</dbReference>
<dbReference type="RefSeq" id="WP_155168361.1">
    <property type="nucleotide sequence ID" value="NZ_DBFJNL010000072.1"/>
</dbReference>
<evidence type="ECO:0000259" key="2">
    <source>
        <dbReference type="Pfam" id="PF20469"/>
    </source>
</evidence>
<evidence type="ECO:0000313" key="3">
    <source>
        <dbReference type="EMBL" id="MTU44215.1"/>
    </source>
</evidence>
<dbReference type="InterPro" id="IPR003959">
    <property type="entry name" value="ATPase_AAA_core"/>
</dbReference>
<dbReference type="PANTHER" id="PTHR43581:SF4">
    <property type="entry name" value="ATP_GTP PHOSPHATASE"/>
    <property type="match status" value="1"/>
</dbReference>
<gene>
    <name evidence="3" type="ORF">GMD42_11515</name>
</gene>
<dbReference type="InterPro" id="IPR027417">
    <property type="entry name" value="P-loop_NTPase"/>
</dbReference>
<dbReference type="Gene3D" id="3.40.50.300">
    <property type="entry name" value="P-loop containing nucleotide triphosphate hydrolases"/>
    <property type="match status" value="1"/>
</dbReference>